<evidence type="ECO:0000256" key="1">
    <source>
        <dbReference type="ARBA" id="ARBA00009998"/>
    </source>
</evidence>
<evidence type="ECO:0000313" key="8">
    <source>
        <dbReference type="EMBL" id="MFC3680656.1"/>
    </source>
</evidence>
<dbReference type="PANTHER" id="PTHR34137:SF1">
    <property type="entry name" value="EXODEOXYRIBONUCLEASE 7 SMALL SUBUNIT"/>
    <property type="match status" value="1"/>
</dbReference>
<protein>
    <recommendedName>
        <fullName evidence="6">Exodeoxyribonuclease 7 small subunit</fullName>
        <ecNumber evidence="6">3.1.11.6</ecNumber>
    </recommendedName>
    <alternativeName>
        <fullName evidence="6">Exodeoxyribonuclease VII small subunit</fullName>
        <shortName evidence="6">Exonuclease VII small subunit</shortName>
    </alternativeName>
</protein>
<name>A0ABV7VVU7_9GAMM</name>
<keyword evidence="9" id="KW-1185">Reference proteome</keyword>
<comment type="subcellular location">
    <subcellularLocation>
        <location evidence="6">Cytoplasm</location>
    </subcellularLocation>
</comment>
<evidence type="ECO:0000256" key="2">
    <source>
        <dbReference type="ARBA" id="ARBA00022490"/>
    </source>
</evidence>
<keyword evidence="2 6" id="KW-0963">Cytoplasm</keyword>
<sequence length="94" mass="10715">MTDQHPSEQHHSEQHTNATQPGFEFETALTQLEQLVQRMESGELSLQDSLQAFEQGVQLTRQCQQALSSAEQRVQILMEQNGQSVPYPFQEGEQ</sequence>
<evidence type="ECO:0000256" key="6">
    <source>
        <dbReference type="HAMAP-Rule" id="MF_00337"/>
    </source>
</evidence>
<comment type="similarity">
    <text evidence="1 6">Belongs to the XseB family.</text>
</comment>
<dbReference type="PANTHER" id="PTHR34137">
    <property type="entry name" value="EXODEOXYRIBONUCLEASE 7 SMALL SUBUNIT"/>
    <property type="match status" value="1"/>
</dbReference>
<dbReference type="InterPro" id="IPR037004">
    <property type="entry name" value="Exonuc_VII_ssu_sf"/>
</dbReference>
<comment type="function">
    <text evidence="6">Bidirectionally degrades single-stranded DNA into large acid-insoluble oligonucleotides, which are then degraded further into small acid-soluble oligonucleotides.</text>
</comment>
<dbReference type="EMBL" id="JBHRYB010000011">
    <property type="protein sequence ID" value="MFC3680656.1"/>
    <property type="molecule type" value="Genomic_DNA"/>
</dbReference>
<dbReference type="Pfam" id="PF02609">
    <property type="entry name" value="Exonuc_VII_S"/>
    <property type="match status" value="1"/>
</dbReference>
<dbReference type="RefSeq" id="WP_376866673.1">
    <property type="nucleotide sequence ID" value="NZ_JBHRYB010000011.1"/>
</dbReference>
<dbReference type="SUPFAM" id="SSF116842">
    <property type="entry name" value="XseB-like"/>
    <property type="match status" value="1"/>
</dbReference>
<evidence type="ECO:0000256" key="7">
    <source>
        <dbReference type="SAM" id="MobiDB-lite"/>
    </source>
</evidence>
<proteinExistence type="inferred from homology"/>
<accession>A0ABV7VVU7</accession>
<feature type="region of interest" description="Disordered" evidence="7">
    <location>
        <begin position="1"/>
        <end position="23"/>
    </location>
</feature>
<dbReference type="InterPro" id="IPR003761">
    <property type="entry name" value="Exonuc_VII_S"/>
</dbReference>
<evidence type="ECO:0000313" key="9">
    <source>
        <dbReference type="Proteomes" id="UP001595722"/>
    </source>
</evidence>
<organism evidence="8 9">
    <name type="scientific">Bacterioplanoides pacificum</name>
    <dbReference type="NCBI Taxonomy" id="1171596"/>
    <lineage>
        <taxon>Bacteria</taxon>
        <taxon>Pseudomonadati</taxon>
        <taxon>Pseudomonadota</taxon>
        <taxon>Gammaproteobacteria</taxon>
        <taxon>Oceanospirillales</taxon>
        <taxon>Oceanospirillaceae</taxon>
        <taxon>Bacterioplanoides</taxon>
    </lineage>
</organism>
<comment type="subunit">
    <text evidence="6">Heterooligomer composed of large and small subunits.</text>
</comment>
<keyword evidence="3 6" id="KW-0540">Nuclease</keyword>
<dbReference type="Gene3D" id="1.10.287.1040">
    <property type="entry name" value="Exonuclease VII, small subunit"/>
    <property type="match status" value="1"/>
</dbReference>
<comment type="caution">
    <text evidence="8">The sequence shown here is derived from an EMBL/GenBank/DDBJ whole genome shotgun (WGS) entry which is preliminary data.</text>
</comment>
<dbReference type="HAMAP" id="MF_00337">
    <property type="entry name" value="Exonuc_7_S"/>
    <property type="match status" value="1"/>
</dbReference>
<dbReference type="Proteomes" id="UP001595722">
    <property type="component" value="Unassembled WGS sequence"/>
</dbReference>
<evidence type="ECO:0000256" key="4">
    <source>
        <dbReference type="ARBA" id="ARBA00022801"/>
    </source>
</evidence>
<evidence type="ECO:0000256" key="3">
    <source>
        <dbReference type="ARBA" id="ARBA00022722"/>
    </source>
</evidence>
<dbReference type="GO" id="GO:0008855">
    <property type="term" value="F:exodeoxyribonuclease VII activity"/>
    <property type="evidence" value="ECO:0007669"/>
    <property type="project" value="UniProtKB-EC"/>
</dbReference>
<dbReference type="NCBIfam" id="NF002140">
    <property type="entry name" value="PRK00977.1-4"/>
    <property type="match status" value="1"/>
</dbReference>
<reference evidence="9" key="1">
    <citation type="journal article" date="2019" name="Int. J. Syst. Evol. Microbiol.">
        <title>The Global Catalogue of Microorganisms (GCM) 10K type strain sequencing project: providing services to taxonomists for standard genome sequencing and annotation.</title>
        <authorList>
            <consortium name="The Broad Institute Genomics Platform"/>
            <consortium name="The Broad Institute Genome Sequencing Center for Infectious Disease"/>
            <person name="Wu L."/>
            <person name="Ma J."/>
        </authorList>
    </citation>
    <scope>NUCLEOTIDE SEQUENCE [LARGE SCALE GENOMIC DNA]</scope>
    <source>
        <strain evidence="9">KCTC 42424</strain>
    </source>
</reference>
<dbReference type="NCBIfam" id="TIGR01280">
    <property type="entry name" value="xseB"/>
    <property type="match status" value="1"/>
</dbReference>
<keyword evidence="5 6" id="KW-0269">Exonuclease</keyword>
<gene>
    <name evidence="6" type="primary">xseB</name>
    <name evidence="8" type="ORF">ACFOMG_11170</name>
</gene>
<keyword evidence="4 6" id="KW-0378">Hydrolase</keyword>
<comment type="catalytic activity">
    <reaction evidence="6">
        <text>Exonucleolytic cleavage in either 5'- to 3'- or 3'- to 5'-direction to yield nucleoside 5'-phosphates.</text>
        <dbReference type="EC" id="3.1.11.6"/>
    </reaction>
</comment>
<feature type="compositionally biased region" description="Basic and acidic residues" evidence="7">
    <location>
        <begin position="1"/>
        <end position="14"/>
    </location>
</feature>
<evidence type="ECO:0000256" key="5">
    <source>
        <dbReference type="ARBA" id="ARBA00022839"/>
    </source>
</evidence>
<dbReference type="EC" id="3.1.11.6" evidence="6"/>